<comment type="caution">
    <text evidence="1">The sequence shown here is derived from an EMBL/GenBank/DDBJ whole genome shotgun (WGS) entry which is preliminary data.</text>
</comment>
<name>A0ACC2TSU2_9FUNG</name>
<keyword evidence="2" id="KW-1185">Reference proteome</keyword>
<organism evidence="1 2">
    <name type="scientific">Entomophthora muscae</name>
    <dbReference type="NCBI Taxonomy" id="34485"/>
    <lineage>
        <taxon>Eukaryota</taxon>
        <taxon>Fungi</taxon>
        <taxon>Fungi incertae sedis</taxon>
        <taxon>Zoopagomycota</taxon>
        <taxon>Entomophthoromycotina</taxon>
        <taxon>Entomophthoromycetes</taxon>
        <taxon>Entomophthorales</taxon>
        <taxon>Entomophthoraceae</taxon>
        <taxon>Entomophthora</taxon>
    </lineage>
</organism>
<evidence type="ECO:0000313" key="2">
    <source>
        <dbReference type="Proteomes" id="UP001165960"/>
    </source>
</evidence>
<dbReference type="Proteomes" id="UP001165960">
    <property type="component" value="Unassembled WGS sequence"/>
</dbReference>
<proteinExistence type="predicted"/>
<dbReference type="EMBL" id="QTSX02002192">
    <property type="protein sequence ID" value="KAJ9077541.1"/>
    <property type="molecule type" value="Genomic_DNA"/>
</dbReference>
<accession>A0ACC2TSU2</accession>
<gene>
    <name evidence="1" type="ORF">DSO57_1015733</name>
</gene>
<protein>
    <submittedName>
        <fullName evidence="1">Uncharacterized protein</fullName>
    </submittedName>
</protein>
<sequence>MKVIEADRANNDNNNSNANSIKNKACPLGQGMTSTLLRDIHEAPKQWRFMRSLPRAAPLPICKVNLNSISFQRMGANIVGHMPRKIDDKNAAVKVQTGNNVQRSIGREIISKFGKPELLITDRSKELRYNNTDVYLEKQAVKHTVTTTSHPQDNSRVKQLSGSLVQALAKLTARSPED</sequence>
<evidence type="ECO:0000313" key="1">
    <source>
        <dbReference type="EMBL" id="KAJ9077541.1"/>
    </source>
</evidence>
<reference evidence="1" key="1">
    <citation type="submission" date="2022-04" db="EMBL/GenBank/DDBJ databases">
        <title>Genome of the entomopathogenic fungus Entomophthora muscae.</title>
        <authorList>
            <person name="Elya C."/>
            <person name="Lovett B.R."/>
            <person name="Lee E."/>
            <person name="Macias A.M."/>
            <person name="Hajek A.E."/>
            <person name="De Bivort B.L."/>
            <person name="Kasson M.T."/>
            <person name="De Fine Licht H.H."/>
            <person name="Stajich J.E."/>
        </authorList>
    </citation>
    <scope>NUCLEOTIDE SEQUENCE</scope>
    <source>
        <strain evidence="1">Berkeley</strain>
    </source>
</reference>